<gene>
    <name evidence="1" type="ORF">M8818_000042</name>
</gene>
<reference evidence="1" key="1">
    <citation type="submission" date="2024-02" db="EMBL/GenBank/DDBJ databases">
        <title>Metagenome Assembled Genome of Zalaria obscura JY119.</title>
        <authorList>
            <person name="Vighnesh L."/>
            <person name="Jagadeeshwari U."/>
            <person name="Venkata Ramana C."/>
            <person name="Sasikala C."/>
        </authorList>
    </citation>
    <scope>NUCLEOTIDE SEQUENCE</scope>
    <source>
        <strain evidence="1">JY119</strain>
    </source>
</reference>
<evidence type="ECO:0000313" key="1">
    <source>
        <dbReference type="EMBL" id="KAK8221877.1"/>
    </source>
</evidence>
<dbReference type="EMBL" id="JAMKPW020000001">
    <property type="protein sequence ID" value="KAK8221877.1"/>
    <property type="molecule type" value="Genomic_DNA"/>
</dbReference>
<evidence type="ECO:0000313" key="2">
    <source>
        <dbReference type="Proteomes" id="UP001320706"/>
    </source>
</evidence>
<proteinExistence type="predicted"/>
<keyword evidence="2" id="KW-1185">Reference proteome</keyword>
<protein>
    <submittedName>
        <fullName evidence="1">Uncharacterized protein</fullName>
    </submittedName>
</protein>
<comment type="caution">
    <text evidence="1">The sequence shown here is derived from an EMBL/GenBank/DDBJ whole genome shotgun (WGS) entry which is preliminary data.</text>
</comment>
<organism evidence="1 2">
    <name type="scientific">Zalaria obscura</name>
    <dbReference type="NCBI Taxonomy" id="2024903"/>
    <lineage>
        <taxon>Eukaryota</taxon>
        <taxon>Fungi</taxon>
        <taxon>Dikarya</taxon>
        <taxon>Ascomycota</taxon>
        <taxon>Pezizomycotina</taxon>
        <taxon>Dothideomycetes</taxon>
        <taxon>Dothideomycetidae</taxon>
        <taxon>Dothideales</taxon>
        <taxon>Zalariaceae</taxon>
        <taxon>Zalaria</taxon>
    </lineage>
</organism>
<accession>A0ACC3SNY7</accession>
<sequence length="236" mass="25285">MSTCYASNTSTNNPTTHSSLHPPTHPPPTPPCHHPNSNIRASRTTTFLTALRRTLTRLSHLPIPTITALHSSAFGGGLELALTTHFRVFASTAAVALPETKLAIIPGAGGTYRLPALIGLSRARDMVLTGRVVRGPEAYFLGLCDRLVEVPQPEGAEMGAVDAEARKLTLEAAVGLAREICEGGPVAVRAAMEAVERCAEGEMAENRAYEKVLATEDRVEALRAFGEKRRPVFKGR</sequence>
<name>A0ACC3SNY7_9PEZI</name>
<dbReference type="Proteomes" id="UP001320706">
    <property type="component" value="Unassembled WGS sequence"/>
</dbReference>